<reference evidence="2" key="1">
    <citation type="submission" date="2021-09" db="EMBL/GenBank/DDBJ databases">
        <authorList>
            <consortium name="AG Swart"/>
            <person name="Singh M."/>
            <person name="Singh A."/>
            <person name="Seah K."/>
            <person name="Emmerich C."/>
        </authorList>
    </citation>
    <scope>NUCLEOTIDE SEQUENCE</scope>
    <source>
        <strain evidence="2">ATCC30299</strain>
    </source>
</reference>
<dbReference type="GO" id="GO:0020037">
    <property type="term" value="F:heme binding"/>
    <property type="evidence" value="ECO:0007669"/>
    <property type="project" value="InterPro"/>
</dbReference>
<dbReference type="InterPro" id="IPR009050">
    <property type="entry name" value="Globin-like_sf"/>
</dbReference>
<sequence length="688" mass="79428">MEESEIAIDDFGNISTGTPSNGQQSQRQKIDDYVTNHREFNSLPKLYNGQQFDPFRLFSTFAKQNNLCINIPITLVRLCTVGQPYLVQSNKYGAVTSKQCSEGEFFNLYNGKSDHESPIYCYKTVGHETIFLYTRESAESLWNSTSNTAARIQHFVHCRSKPSSIIRVHWRVGMKSKYFLISNRVKYNFTQKETTIKKLNTITMVSKKKRSNTMMGGDFRYTDMISKTSKSINNPFKVTLAQDKLKHKRTESLMSQNSILNPAFYDKNLCEISTVMSLPNNTNSNIVNPRELDTITVIEDTVKVADIENMVNRITKFLCDNAYRNGELGEMLLDFTCDKDKKWVFLDSKEIVLQQKMLPEIRYVKRADLPPKMKRRTLSYVNMPKPNIKNFNFNIKINQIADSTPKCPYLPSSPQLDESKPLRKMSLTPGVMQSCPFILNSPLNDSQKSGINESDFMEKWHKASKKIDHAVSLKPSMMARLVDAEEQSIRAYQARHIKSDSMTDLTITNSPEEGKKDIHESPASNIHNTSNSLWDNKYNDHINKCFTDVIDKIDEMNMNTELLKIKSRNLVEAYGGDEFWSRFISSLYKKITACDALTKFYEHYNLQTIFNGMFKVFNGCATLDFRRRIKAVHEGMGITEKEFNLYVDIFDSVLREHDVKDEDIHIIMIQIRSMKWLICRGKNNSKLI</sequence>
<protein>
    <submittedName>
        <fullName evidence="2">Uncharacterized protein</fullName>
    </submittedName>
</protein>
<dbReference type="InterPro" id="IPR012292">
    <property type="entry name" value="Globin/Proto"/>
</dbReference>
<feature type="compositionally biased region" description="Polar residues" evidence="1">
    <location>
        <begin position="13"/>
        <end position="27"/>
    </location>
</feature>
<gene>
    <name evidence="2" type="ORF">BSTOLATCC_MIC23477</name>
</gene>
<evidence type="ECO:0000313" key="3">
    <source>
        <dbReference type="Proteomes" id="UP001162131"/>
    </source>
</evidence>
<keyword evidence="3" id="KW-1185">Reference proteome</keyword>
<feature type="region of interest" description="Disordered" evidence="1">
    <location>
        <begin position="1"/>
        <end position="29"/>
    </location>
</feature>
<dbReference type="EMBL" id="CAJZBQ010000022">
    <property type="protein sequence ID" value="CAG9319269.1"/>
    <property type="molecule type" value="Genomic_DNA"/>
</dbReference>
<organism evidence="2 3">
    <name type="scientific">Blepharisma stoltei</name>
    <dbReference type="NCBI Taxonomy" id="1481888"/>
    <lineage>
        <taxon>Eukaryota</taxon>
        <taxon>Sar</taxon>
        <taxon>Alveolata</taxon>
        <taxon>Ciliophora</taxon>
        <taxon>Postciliodesmatophora</taxon>
        <taxon>Heterotrichea</taxon>
        <taxon>Heterotrichida</taxon>
        <taxon>Blepharismidae</taxon>
        <taxon>Blepharisma</taxon>
    </lineage>
</organism>
<dbReference type="AlphaFoldDB" id="A0AAU9J1M2"/>
<evidence type="ECO:0000313" key="2">
    <source>
        <dbReference type="EMBL" id="CAG9319269.1"/>
    </source>
</evidence>
<comment type="caution">
    <text evidence="2">The sequence shown here is derived from an EMBL/GenBank/DDBJ whole genome shotgun (WGS) entry which is preliminary data.</text>
</comment>
<dbReference type="SUPFAM" id="SSF46458">
    <property type="entry name" value="Globin-like"/>
    <property type="match status" value="1"/>
</dbReference>
<name>A0AAU9J1M2_9CILI</name>
<accession>A0AAU9J1M2</accession>
<evidence type="ECO:0000256" key="1">
    <source>
        <dbReference type="SAM" id="MobiDB-lite"/>
    </source>
</evidence>
<proteinExistence type="predicted"/>
<dbReference type="Proteomes" id="UP001162131">
    <property type="component" value="Unassembled WGS sequence"/>
</dbReference>
<dbReference type="Gene3D" id="1.10.490.10">
    <property type="entry name" value="Globins"/>
    <property type="match status" value="1"/>
</dbReference>
<dbReference type="GO" id="GO:0019825">
    <property type="term" value="F:oxygen binding"/>
    <property type="evidence" value="ECO:0007669"/>
    <property type="project" value="InterPro"/>
</dbReference>